<dbReference type="InterPro" id="IPR031982">
    <property type="entry name" value="PilE-like"/>
</dbReference>
<name>A0ABS1DWB0_RUBGE</name>
<accession>A0ABS1DWB0</accession>
<keyword evidence="1" id="KW-0812">Transmembrane</keyword>
<dbReference type="EMBL" id="NRRU01000039">
    <property type="protein sequence ID" value="MBK1713480.1"/>
    <property type="molecule type" value="Genomic_DNA"/>
</dbReference>
<dbReference type="InterPro" id="IPR012902">
    <property type="entry name" value="N_methyl_site"/>
</dbReference>
<dbReference type="Pfam" id="PF16732">
    <property type="entry name" value="ComP_DUS"/>
    <property type="match status" value="1"/>
</dbReference>
<dbReference type="Proteomes" id="UP001041814">
    <property type="component" value="Unassembled WGS sequence"/>
</dbReference>
<evidence type="ECO:0000313" key="2">
    <source>
        <dbReference type="EMBL" id="MBK1713480.1"/>
    </source>
</evidence>
<keyword evidence="3" id="KW-1185">Reference proteome</keyword>
<evidence type="ECO:0000313" key="3">
    <source>
        <dbReference type="Proteomes" id="UP001041814"/>
    </source>
</evidence>
<proteinExistence type="predicted"/>
<reference evidence="2" key="1">
    <citation type="submission" date="2017-08" db="EMBL/GenBank/DDBJ databases">
        <authorList>
            <person name="Imhoff J.F."/>
            <person name="Rahn T."/>
            <person name="Kuenzel S."/>
            <person name="Neulinger S.C."/>
        </authorList>
    </citation>
    <scope>NUCLEOTIDE SEQUENCE</scope>
    <source>
        <strain evidence="2">IM 151</strain>
    </source>
</reference>
<dbReference type="NCBIfam" id="TIGR02532">
    <property type="entry name" value="IV_pilin_GFxxxE"/>
    <property type="match status" value="1"/>
</dbReference>
<keyword evidence="1" id="KW-0472">Membrane</keyword>
<comment type="caution">
    <text evidence="2">The sequence shown here is derived from an EMBL/GenBank/DDBJ whole genome shotgun (WGS) entry which is preliminary data.</text>
</comment>
<dbReference type="SUPFAM" id="SSF54523">
    <property type="entry name" value="Pili subunits"/>
    <property type="match status" value="1"/>
</dbReference>
<feature type="transmembrane region" description="Helical" evidence="1">
    <location>
        <begin position="12"/>
        <end position="33"/>
    </location>
</feature>
<gene>
    <name evidence="2" type="ORF">CKO43_11900</name>
</gene>
<keyword evidence="1" id="KW-1133">Transmembrane helix</keyword>
<evidence type="ECO:0000256" key="1">
    <source>
        <dbReference type="SAM" id="Phobius"/>
    </source>
</evidence>
<sequence>MMPSLRPAVTAGFTLIELMIALAVLAILTAVALPSYNSYIQRSKAPVALDALSAFATRMEQRYQDVGSYGADGCALSPANPANFTLDCSIGDSGNSFEATATGSGAMEGYKYSIDSSGTRKTVEHPKGVPSSNCWSTKGSVCDS</sequence>
<dbReference type="RefSeq" id="WP_200378771.1">
    <property type="nucleotide sequence ID" value="NZ_NRRU01000039.1"/>
</dbReference>
<protein>
    <submittedName>
        <fullName evidence="2">Pilus assembly protein PilE</fullName>
    </submittedName>
</protein>
<organism evidence="2 3">
    <name type="scientific">Rubrivivax gelatinosus</name>
    <name type="common">Rhodocyclus gelatinosus</name>
    <name type="synonym">Rhodopseudomonas gelatinosa</name>
    <dbReference type="NCBI Taxonomy" id="28068"/>
    <lineage>
        <taxon>Bacteria</taxon>
        <taxon>Pseudomonadati</taxon>
        <taxon>Pseudomonadota</taxon>
        <taxon>Betaproteobacteria</taxon>
        <taxon>Burkholderiales</taxon>
        <taxon>Sphaerotilaceae</taxon>
        <taxon>Rubrivivax</taxon>
    </lineage>
</organism>
<reference evidence="2" key="2">
    <citation type="journal article" date="2020" name="Microorganisms">
        <title>Osmotic Adaptation and Compatible Solute Biosynthesis of Phototrophic Bacteria as Revealed from Genome Analyses.</title>
        <authorList>
            <person name="Imhoff J.F."/>
            <person name="Rahn T."/>
            <person name="Kunzel S."/>
            <person name="Keller A."/>
            <person name="Neulinger S.C."/>
        </authorList>
    </citation>
    <scope>NUCLEOTIDE SEQUENCE</scope>
    <source>
        <strain evidence="2">IM 151</strain>
    </source>
</reference>
<dbReference type="Pfam" id="PF07963">
    <property type="entry name" value="N_methyl"/>
    <property type="match status" value="1"/>
</dbReference>
<dbReference type="PROSITE" id="PS00409">
    <property type="entry name" value="PROKAR_NTER_METHYL"/>
    <property type="match status" value="1"/>
</dbReference>
<dbReference type="InterPro" id="IPR045584">
    <property type="entry name" value="Pilin-like"/>
</dbReference>
<dbReference type="Gene3D" id="3.30.700.10">
    <property type="entry name" value="Glycoprotein, Type 4 Pilin"/>
    <property type="match status" value="1"/>
</dbReference>